<reference evidence="4" key="2">
    <citation type="submission" date="2015-09" db="EMBL/GenBank/DDBJ databases">
        <title>Draft genome sequence of a multidrug-resistant Chryseobacterium indologenes isolate from Malaysia.</title>
        <authorList>
            <person name="Yu C.Y."/>
            <person name="Ang G.Y."/>
            <person name="Chan K.-G."/>
        </authorList>
    </citation>
    <scope>NUCLEOTIDE SEQUENCE [LARGE SCALE GENOMIC DNA]</scope>
    <source>
        <strain evidence="4">CI_885</strain>
    </source>
</reference>
<gene>
    <name evidence="3" type="ORF">AOB46_09860</name>
</gene>
<proteinExistence type="predicted"/>
<dbReference type="PATRIC" id="fig|253.9.peg.3765"/>
<dbReference type="AlphaFoldDB" id="A0A0N0ZYD1"/>
<comment type="caution">
    <text evidence="3">The sequence shown here is derived from an EMBL/GenBank/DDBJ whole genome shotgun (WGS) entry which is preliminary data.</text>
</comment>
<dbReference type="InterPro" id="IPR026444">
    <property type="entry name" value="Secre_tail"/>
</dbReference>
<feature type="domain" description="Secretion system C-terminal sorting" evidence="2">
    <location>
        <begin position="266"/>
        <end position="332"/>
    </location>
</feature>
<evidence type="ECO:0000313" key="4">
    <source>
        <dbReference type="Proteomes" id="UP000037953"/>
    </source>
</evidence>
<evidence type="ECO:0000313" key="3">
    <source>
        <dbReference type="EMBL" id="KPE51437.1"/>
    </source>
</evidence>
<protein>
    <recommendedName>
        <fullName evidence="2">Secretion system C-terminal sorting domain-containing protein</fullName>
    </recommendedName>
</protein>
<dbReference type="EMBL" id="LJOD01000005">
    <property type="protein sequence ID" value="KPE51437.1"/>
    <property type="molecule type" value="Genomic_DNA"/>
</dbReference>
<dbReference type="NCBIfam" id="TIGR04183">
    <property type="entry name" value="Por_Secre_tail"/>
    <property type="match status" value="1"/>
</dbReference>
<dbReference type="Proteomes" id="UP000037953">
    <property type="component" value="Unassembled WGS sequence"/>
</dbReference>
<evidence type="ECO:0000256" key="1">
    <source>
        <dbReference type="ARBA" id="ARBA00022729"/>
    </source>
</evidence>
<evidence type="ECO:0000259" key="2">
    <source>
        <dbReference type="Pfam" id="PF18962"/>
    </source>
</evidence>
<keyword evidence="1" id="KW-0732">Signal</keyword>
<dbReference type="Pfam" id="PF18962">
    <property type="entry name" value="Por_Secre_tail"/>
    <property type="match status" value="1"/>
</dbReference>
<accession>A0A0N0ZYD1</accession>
<sequence length="334" mass="35730">MALITLGSFAYGQQASLTSKDCNNTDPGNTPGDTGCVTFTYQGQQVTYTTVRGNDGKIWLQQNLGSSQVAVDKADAASYGDLFQWGRWDDGHQLRSSVIMAAPDENFPSGLAGSSSYIAGDPVWWAEFQGGDQWNASDLGNVTPGRGIDPCKAVGPGWQMPTQSEWEMVAGAENINNPTSAYNSHLKLPASGYRNSGNGGFTFVGQRGYFWSSDTSTLGAKYLYVGTVIANASAGAPRGQGAAVRCIKTGPVLGISETLRKDAVGIYPNPVKNILTIKADTLMESVNVFNMTGQKINISFSGNQINMNDLPNGNYIIELILKNGQRLSKKVIKN</sequence>
<reference evidence="3 4" key="1">
    <citation type="journal article" date="2015" name="Genom Data">
        <title>Draft genome sequence of a multidrug-resistant Chryseobacterium indologenes isolate from Malaysia.</title>
        <authorList>
            <person name="Yu C.Y."/>
            <person name="Ang G.Y."/>
            <person name="Cheng H.J."/>
            <person name="Cheong Y.M."/>
            <person name="Yin W.F."/>
            <person name="Chan K.G."/>
        </authorList>
    </citation>
    <scope>NUCLEOTIDE SEQUENCE [LARGE SCALE GENOMIC DNA]</scope>
    <source>
        <strain evidence="3 4">CI_885</strain>
    </source>
</reference>
<name>A0A0N0ZYD1_CHRID</name>
<organism evidence="3 4">
    <name type="scientific">Chryseobacterium indologenes</name>
    <name type="common">Flavobacterium indologenes</name>
    <dbReference type="NCBI Taxonomy" id="253"/>
    <lineage>
        <taxon>Bacteria</taxon>
        <taxon>Pseudomonadati</taxon>
        <taxon>Bacteroidota</taxon>
        <taxon>Flavobacteriia</taxon>
        <taxon>Flavobacteriales</taxon>
        <taxon>Weeksellaceae</taxon>
        <taxon>Chryseobacterium group</taxon>
        <taxon>Chryseobacterium</taxon>
    </lineage>
</organism>